<feature type="signal peptide" evidence="8">
    <location>
        <begin position="1"/>
        <end position="24"/>
    </location>
</feature>
<feature type="chain" id="PRO_5047196702" evidence="8">
    <location>
        <begin position="25"/>
        <end position="437"/>
    </location>
</feature>
<dbReference type="RefSeq" id="WP_345972437.1">
    <property type="nucleotide sequence ID" value="NZ_CP147920.1"/>
</dbReference>
<keyword evidence="4" id="KW-0812">Transmembrane</keyword>
<evidence type="ECO:0000256" key="8">
    <source>
        <dbReference type="SAM" id="SignalP"/>
    </source>
</evidence>
<dbReference type="EMBL" id="CP147920">
    <property type="protein sequence ID" value="XAU14801.1"/>
    <property type="molecule type" value="Genomic_DNA"/>
</dbReference>
<sequence length="437" mass="46892">MGRLRLHPLYSAAALLLATAGAHSAGFGIIENSASGMGVAYASGGAAAEDASTVWFNPASMTLLGGQNVVGAINAILPSADFSNNGSTFADGSALSGPDANSNTPALIPTFYYSGQIDDQLFVGLSINAPFGLVTEYNDDWVGRYHAVESDLKTVNINPAIAYRINEHWSLGAGVSVQLLDITLTSAVDFGALLGTPGSADGFADLTGDNYNDLAFGWNVGVLYNVDEHTRVALAYRSAVDQHVEGKADFRVPAAAAPVVSTGAFTDTALSADVTLPASASLSLFHNFGPLDLMADVTWTQWSSFQELRIKYDNPAQPDSVTTEDYRDQWRIAIGERIHVSEKFVLRTGFAYDQKAVKNRYRRTPRIPDNDRFWLSIGAGYALNGMLSIDAAYSHLFVASTKIENTFESSIPELNHTLKGTYDSSVDILSVQLSMKF</sequence>
<evidence type="ECO:0000256" key="7">
    <source>
        <dbReference type="ARBA" id="ARBA00023237"/>
    </source>
</evidence>
<dbReference type="Pfam" id="PF03349">
    <property type="entry name" value="Toluene_X"/>
    <property type="match status" value="1"/>
</dbReference>
<protein>
    <submittedName>
        <fullName evidence="9">Outer membrane protein transport protein</fullName>
    </submittedName>
</protein>
<comment type="similarity">
    <text evidence="2">Belongs to the OmpP1/FadL family.</text>
</comment>
<evidence type="ECO:0000256" key="1">
    <source>
        <dbReference type="ARBA" id="ARBA00004571"/>
    </source>
</evidence>
<organism evidence="9 10">
    <name type="scientific">Sulfurimonas diazotrophicus</name>
    <dbReference type="NCBI Taxonomy" id="3131939"/>
    <lineage>
        <taxon>Bacteria</taxon>
        <taxon>Pseudomonadati</taxon>
        <taxon>Campylobacterota</taxon>
        <taxon>Epsilonproteobacteria</taxon>
        <taxon>Campylobacterales</taxon>
        <taxon>Sulfurimonadaceae</taxon>
        <taxon>Sulfurimonas</taxon>
    </lineage>
</organism>
<keyword evidence="6" id="KW-0472">Membrane</keyword>
<keyword evidence="7" id="KW-0998">Cell outer membrane</keyword>
<evidence type="ECO:0000256" key="2">
    <source>
        <dbReference type="ARBA" id="ARBA00008163"/>
    </source>
</evidence>
<keyword evidence="3" id="KW-1134">Transmembrane beta strand</keyword>
<evidence type="ECO:0000256" key="6">
    <source>
        <dbReference type="ARBA" id="ARBA00023136"/>
    </source>
</evidence>
<gene>
    <name evidence="9" type="ORF">WCY31_11225</name>
</gene>
<proteinExistence type="inferred from homology"/>
<evidence type="ECO:0000313" key="10">
    <source>
        <dbReference type="Proteomes" id="UP001447842"/>
    </source>
</evidence>
<keyword evidence="10" id="KW-1185">Reference proteome</keyword>
<dbReference type="PANTHER" id="PTHR35093">
    <property type="entry name" value="OUTER MEMBRANE PROTEIN NMB0088-RELATED"/>
    <property type="match status" value="1"/>
</dbReference>
<evidence type="ECO:0000256" key="3">
    <source>
        <dbReference type="ARBA" id="ARBA00022452"/>
    </source>
</evidence>
<dbReference type="Gene3D" id="2.40.160.60">
    <property type="entry name" value="Outer membrane protein transport protein (OMPP1/FadL/TodX)"/>
    <property type="match status" value="1"/>
</dbReference>
<evidence type="ECO:0000256" key="4">
    <source>
        <dbReference type="ARBA" id="ARBA00022692"/>
    </source>
</evidence>
<accession>A0ABZ3H8E1</accession>
<keyword evidence="5 8" id="KW-0732">Signal</keyword>
<dbReference type="SUPFAM" id="SSF56935">
    <property type="entry name" value="Porins"/>
    <property type="match status" value="1"/>
</dbReference>
<dbReference type="PANTHER" id="PTHR35093:SF3">
    <property type="entry name" value="LONG-CHAIN FATTY ACID TRANSPORT PROTEIN"/>
    <property type="match status" value="1"/>
</dbReference>
<evidence type="ECO:0000313" key="9">
    <source>
        <dbReference type="EMBL" id="XAU14801.1"/>
    </source>
</evidence>
<reference evidence="9 10" key="1">
    <citation type="submission" date="2024-03" db="EMBL/GenBank/DDBJ databases">
        <title>Sulfurimonas sp. HSL3-1.</title>
        <authorList>
            <person name="Wang S."/>
        </authorList>
    </citation>
    <scope>NUCLEOTIDE SEQUENCE [LARGE SCALE GENOMIC DNA]</scope>
    <source>
        <strain evidence="9 10">HSL3-1</strain>
    </source>
</reference>
<dbReference type="Proteomes" id="UP001447842">
    <property type="component" value="Chromosome"/>
</dbReference>
<dbReference type="InterPro" id="IPR005017">
    <property type="entry name" value="OMPP1/FadL/TodX"/>
</dbReference>
<name>A0ABZ3H8E1_9BACT</name>
<comment type="subcellular location">
    <subcellularLocation>
        <location evidence="1">Cell outer membrane</location>
        <topology evidence="1">Multi-pass membrane protein</topology>
    </subcellularLocation>
</comment>
<evidence type="ECO:0000256" key="5">
    <source>
        <dbReference type="ARBA" id="ARBA00022729"/>
    </source>
</evidence>